<dbReference type="EMBL" id="QGKU01000029">
    <property type="protein sequence ID" value="PWR03343.1"/>
    <property type="molecule type" value="Genomic_DNA"/>
</dbReference>
<proteinExistence type="predicted"/>
<dbReference type="PANTHER" id="PTHR16263:SF4">
    <property type="entry name" value="TETRATRICOPEPTIDE REPEAT PROTEIN 38"/>
    <property type="match status" value="1"/>
</dbReference>
<dbReference type="OrthoDB" id="9815900at2"/>
<dbReference type="CDD" id="cd05804">
    <property type="entry name" value="StaR_like"/>
    <property type="match status" value="1"/>
</dbReference>
<evidence type="ECO:0000256" key="1">
    <source>
        <dbReference type="ARBA" id="ARBA00022737"/>
    </source>
</evidence>
<dbReference type="Proteomes" id="UP000245680">
    <property type="component" value="Unassembled WGS sequence"/>
</dbReference>
<evidence type="ECO:0000313" key="3">
    <source>
        <dbReference type="EMBL" id="PWR03343.1"/>
    </source>
</evidence>
<protein>
    <submittedName>
        <fullName evidence="3">Tetratricopeptide repeat-containing protein</fullName>
    </submittedName>
</protein>
<accession>A0A2V2LNT1</accession>
<keyword evidence="4" id="KW-1185">Reference proteome</keyword>
<organism evidence="3 4">
    <name type="scientific">Meridianimarinicoccus roseus</name>
    <dbReference type="NCBI Taxonomy" id="2072018"/>
    <lineage>
        <taxon>Bacteria</taxon>
        <taxon>Pseudomonadati</taxon>
        <taxon>Pseudomonadota</taxon>
        <taxon>Alphaproteobacteria</taxon>
        <taxon>Rhodobacterales</taxon>
        <taxon>Paracoccaceae</taxon>
        <taxon>Meridianimarinicoccus</taxon>
    </lineage>
</organism>
<evidence type="ECO:0000313" key="4">
    <source>
        <dbReference type="Proteomes" id="UP000245680"/>
    </source>
</evidence>
<keyword evidence="1" id="KW-0677">Repeat</keyword>
<dbReference type="InterPro" id="IPR033891">
    <property type="entry name" value="TTC38"/>
</dbReference>
<gene>
    <name evidence="3" type="ORF">DKT77_07675</name>
</gene>
<sequence length="451" mass="48474">MLTDLYGSDVALTDPQALARWNALQQAVLAHGAAAPDHLAATLAADPGFGLGHAAKGLFVLLLGRREMIPTARESLDAARAAGSPTAREAAYADALAAWLADTPEQAALLIESVLDTHPGDALAMKLSHGIRFILGQRRAMLDVLDRVRPAYDPKHPAYGYYMGCRAFALEENGAYDCAHAAGMAGLAHSADDAWGLHAVAHVHDMTANAAAGLDWLSGNEAAWAHCNNFRFHVWWHKALMHLDLGQTDAVLALYDTQIRAERTDDYRDISNATSLLMRLELDGVPVGTRWEELADLAERRTGDGCLIFADLHYLLALVGDDRPQAARTLVARIARDAAAAPTDMNRRFANPGTAAAEGLEAFGDGAYATAFARLCAARPAMQDAGGSHAQRDVFERITIDAGLRAGHWGRVRALLDDRTARRGGHEDGFAERRRALIDTLSQTPAALSAE</sequence>
<comment type="caution">
    <text evidence="3">The sequence shown here is derived from an EMBL/GenBank/DDBJ whole genome shotgun (WGS) entry which is preliminary data.</text>
</comment>
<dbReference type="PANTHER" id="PTHR16263">
    <property type="entry name" value="TETRATRICOPEPTIDE REPEAT PROTEIN 38"/>
    <property type="match status" value="1"/>
</dbReference>
<reference evidence="3 4" key="1">
    <citation type="submission" date="2018-05" db="EMBL/GenBank/DDBJ databases">
        <title>Rhodobacteraceae gen. nov., sp. nov. isolated from sea water.</title>
        <authorList>
            <person name="Ren Y."/>
        </authorList>
    </citation>
    <scope>NUCLEOTIDE SEQUENCE [LARGE SCALE GENOMIC DNA]</scope>
    <source>
        <strain evidence="3 4">TG-679</strain>
    </source>
</reference>
<dbReference type="AlphaFoldDB" id="A0A2V2LNT1"/>
<name>A0A2V2LNT1_9RHOB</name>
<evidence type="ECO:0000256" key="2">
    <source>
        <dbReference type="ARBA" id="ARBA00022803"/>
    </source>
</evidence>
<keyword evidence="2" id="KW-0802">TPR repeat</keyword>